<dbReference type="SUPFAM" id="SSF52972">
    <property type="entry name" value="ITPase-like"/>
    <property type="match status" value="1"/>
</dbReference>
<dbReference type="FunFam" id="3.90.950.10:FF:000001">
    <property type="entry name" value="dITP/XTP pyrophosphatase"/>
    <property type="match status" value="1"/>
</dbReference>
<evidence type="ECO:0000256" key="9">
    <source>
        <dbReference type="ARBA" id="ARBA00052017"/>
    </source>
</evidence>
<evidence type="ECO:0000256" key="8">
    <source>
        <dbReference type="ARBA" id="ARBA00051875"/>
    </source>
</evidence>
<evidence type="ECO:0000313" key="12">
    <source>
        <dbReference type="EMBL" id="QNU68274.1"/>
    </source>
</evidence>
<evidence type="ECO:0000256" key="6">
    <source>
        <dbReference type="ARBA" id="ARBA00022842"/>
    </source>
</evidence>
<dbReference type="HAMAP" id="MF_01405">
    <property type="entry name" value="Non_canon_purine_NTPase"/>
    <property type="match status" value="1"/>
</dbReference>
<keyword evidence="5 10" id="KW-0378">Hydrolase</keyword>
<dbReference type="EMBL" id="CP061336">
    <property type="protein sequence ID" value="QNU68274.1"/>
    <property type="molecule type" value="Genomic_DNA"/>
</dbReference>
<comment type="subunit">
    <text evidence="2 10">Homodimer.</text>
</comment>
<dbReference type="GO" id="GO:0005829">
    <property type="term" value="C:cytosol"/>
    <property type="evidence" value="ECO:0007669"/>
    <property type="project" value="TreeGrafter"/>
</dbReference>
<dbReference type="AlphaFoldDB" id="A0A4U7JJS1"/>
<sequence length="203" mass="22518">MNVLVVATKNQGKISEIKKVLADMSFEVVSIGDIGIDIDVEEDGTTFEENSMKKAQEICKISNKIVIADDSGLEVDFLDGAPGIYSARFGDPEATDDDKNQKLLGMLEGVPFEKRTARFVCAIAVVFPDGKAFVVRDTCEGFIDFECKGNNGFGYDPIFYVPEYDKTMAQLDTDIKNKISHRAKALNKMAEKIKEYLPDTNCF</sequence>
<dbReference type="NCBIfam" id="NF011397">
    <property type="entry name" value="PRK14822.1"/>
    <property type="match status" value="1"/>
</dbReference>
<dbReference type="NCBIfam" id="TIGR00042">
    <property type="entry name" value="RdgB/HAM1 family non-canonical purine NTP pyrophosphatase"/>
    <property type="match status" value="1"/>
</dbReference>
<keyword evidence="13" id="KW-1185">Reference proteome</keyword>
<dbReference type="PANTHER" id="PTHR11067">
    <property type="entry name" value="INOSINE TRIPHOSPHATE PYROPHOSPHATASE/HAM1 PROTEIN"/>
    <property type="match status" value="1"/>
</dbReference>
<comment type="cofactor">
    <cofactor evidence="10">
        <name>Mg(2+)</name>
        <dbReference type="ChEBI" id="CHEBI:18420"/>
    </cofactor>
    <text evidence="10">Binds 1 Mg(2+) ion per subunit.</text>
</comment>
<dbReference type="Proteomes" id="UP000306409">
    <property type="component" value="Chromosome"/>
</dbReference>
<dbReference type="OrthoDB" id="9807456at2"/>
<dbReference type="GO" id="GO:0009146">
    <property type="term" value="P:purine nucleoside triphosphate catabolic process"/>
    <property type="evidence" value="ECO:0007669"/>
    <property type="project" value="UniProtKB-UniRule"/>
</dbReference>
<comment type="catalytic activity">
    <reaction evidence="8 10">
        <text>dITP + H2O = dIMP + diphosphate + H(+)</text>
        <dbReference type="Rhea" id="RHEA:28342"/>
        <dbReference type="ChEBI" id="CHEBI:15377"/>
        <dbReference type="ChEBI" id="CHEBI:15378"/>
        <dbReference type="ChEBI" id="CHEBI:33019"/>
        <dbReference type="ChEBI" id="CHEBI:61194"/>
        <dbReference type="ChEBI" id="CHEBI:61382"/>
        <dbReference type="EC" id="3.6.1.66"/>
    </reaction>
</comment>
<feature type="binding site" evidence="10">
    <location>
        <position position="70"/>
    </location>
    <ligand>
        <name>Mg(2+)</name>
        <dbReference type="ChEBI" id="CHEBI:18420"/>
    </ligand>
</feature>
<dbReference type="InterPro" id="IPR029001">
    <property type="entry name" value="ITPase-like_fam"/>
</dbReference>
<feature type="binding site" evidence="10">
    <location>
        <begin position="153"/>
        <end position="156"/>
    </location>
    <ligand>
        <name>substrate</name>
    </ligand>
</feature>
<evidence type="ECO:0000313" key="13">
    <source>
        <dbReference type="Proteomes" id="UP000306409"/>
    </source>
</evidence>
<dbReference type="GO" id="GO:0046872">
    <property type="term" value="F:metal ion binding"/>
    <property type="evidence" value="ECO:0007669"/>
    <property type="project" value="UniProtKB-KW"/>
</dbReference>
<evidence type="ECO:0000256" key="5">
    <source>
        <dbReference type="ARBA" id="ARBA00022801"/>
    </source>
</evidence>
<evidence type="ECO:0000256" key="1">
    <source>
        <dbReference type="ARBA" id="ARBA00008023"/>
    </source>
</evidence>
<keyword evidence="3 10" id="KW-0479">Metal-binding</keyword>
<evidence type="ECO:0000256" key="7">
    <source>
        <dbReference type="ARBA" id="ARBA00023080"/>
    </source>
</evidence>
<dbReference type="GO" id="GO:0035870">
    <property type="term" value="F:dITP diphosphatase activity"/>
    <property type="evidence" value="ECO:0007669"/>
    <property type="project" value="UniProtKB-UniRule"/>
</dbReference>
<dbReference type="GO" id="GO:0009117">
    <property type="term" value="P:nucleotide metabolic process"/>
    <property type="evidence" value="ECO:0007669"/>
    <property type="project" value="UniProtKB-KW"/>
</dbReference>
<organism evidence="12 13">
    <name type="scientific">Ruminiclostridium herbifermentans</name>
    <dbReference type="NCBI Taxonomy" id="2488810"/>
    <lineage>
        <taxon>Bacteria</taxon>
        <taxon>Bacillati</taxon>
        <taxon>Bacillota</taxon>
        <taxon>Clostridia</taxon>
        <taxon>Eubacteriales</taxon>
        <taxon>Oscillospiraceae</taxon>
        <taxon>Ruminiclostridium</taxon>
    </lineage>
</organism>
<dbReference type="GO" id="GO:0036222">
    <property type="term" value="F:XTP diphosphatase activity"/>
    <property type="evidence" value="ECO:0007669"/>
    <property type="project" value="UniProtKB-UniRule"/>
</dbReference>
<evidence type="ECO:0000256" key="2">
    <source>
        <dbReference type="ARBA" id="ARBA00011738"/>
    </source>
</evidence>
<dbReference type="Pfam" id="PF01725">
    <property type="entry name" value="Ham1p_like"/>
    <property type="match status" value="1"/>
</dbReference>
<name>A0A4U7JJS1_9FIRM</name>
<feature type="binding site" evidence="10">
    <location>
        <position position="71"/>
    </location>
    <ligand>
        <name>substrate</name>
    </ligand>
</feature>
<dbReference type="PANTHER" id="PTHR11067:SF9">
    <property type="entry name" value="INOSINE TRIPHOSPHATE PYROPHOSPHATASE"/>
    <property type="match status" value="1"/>
</dbReference>
<dbReference type="GO" id="GO:0036220">
    <property type="term" value="F:ITP diphosphatase activity"/>
    <property type="evidence" value="ECO:0007669"/>
    <property type="project" value="UniProtKB-UniRule"/>
</dbReference>
<feature type="binding site" evidence="10">
    <location>
        <begin position="8"/>
        <end position="13"/>
    </location>
    <ligand>
        <name>substrate</name>
    </ligand>
</feature>
<dbReference type="RefSeq" id="WP_137696499.1">
    <property type="nucleotide sequence ID" value="NZ_CP061336.1"/>
</dbReference>
<dbReference type="EC" id="3.6.1.66" evidence="10"/>
<accession>A0A4U7JJS1</accession>
<dbReference type="InterPro" id="IPR002637">
    <property type="entry name" value="RdgB/HAM1"/>
</dbReference>
<comment type="catalytic activity">
    <reaction evidence="9 10">
        <text>XTP + H2O = XMP + diphosphate + H(+)</text>
        <dbReference type="Rhea" id="RHEA:28610"/>
        <dbReference type="ChEBI" id="CHEBI:15377"/>
        <dbReference type="ChEBI" id="CHEBI:15378"/>
        <dbReference type="ChEBI" id="CHEBI:33019"/>
        <dbReference type="ChEBI" id="CHEBI:57464"/>
        <dbReference type="ChEBI" id="CHEBI:61314"/>
        <dbReference type="EC" id="3.6.1.66"/>
    </reaction>
</comment>
<dbReference type="Gene3D" id="3.90.950.10">
    <property type="match status" value="1"/>
</dbReference>
<evidence type="ECO:0000256" key="4">
    <source>
        <dbReference type="ARBA" id="ARBA00022741"/>
    </source>
</evidence>
<gene>
    <name evidence="12" type="ORF">EHE19_007645</name>
</gene>
<comment type="function">
    <text evidence="10">Pyrophosphatase that catalyzes the hydrolysis of nucleoside triphosphates to their monophosphate derivatives, with a high preference for the non-canonical purine nucleotides XTP (xanthosine triphosphate), dITP (deoxyinosine triphosphate) and ITP. Seems to function as a house-cleaning enzyme that removes non-canonical purine nucleotides from the nucleotide pool, thus preventing their incorporation into DNA/RNA and avoiding chromosomal lesions.</text>
</comment>
<dbReference type="KEGG" id="rher:EHE19_007645"/>
<dbReference type="CDD" id="cd00515">
    <property type="entry name" value="HAM1"/>
    <property type="match status" value="1"/>
</dbReference>
<evidence type="ECO:0000256" key="3">
    <source>
        <dbReference type="ARBA" id="ARBA00022723"/>
    </source>
</evidence>
<protein>
    <recommendedName>
        <fullName evidence="10">dITP/XTP pyrophosphatase</fullName>
        <ecNumber evidence="10">3.6.1.66</ecNumber>
    </recommendedName>
    <alternativeName>
        <fullName evidence="10">Non-canonical purine NTP pyrophosphatase</fullName>
    </alternativeName>
    <alternativeName>
        <fullName evidence="10">Non-standard purine NTP pyrophosphatase</fullName>
    </alternativeName>
    <alternativeName>
        <fullName evidence="10">Nucleoside-triphosphate diphosphatase</fullName>
    </alternativeName>
    <alternativeName>
        <fullName evidence="10">Nucleoside-triphosphate pyrophosphatase</fullName>
        <shortName evidence="10">NTPase</shortName>
    </alternativeName>
</protein>
<reference evidence="12 13" key="1">
    <citation type="submission" date="2020-09" db="EMBL/GenBank/DDBJ databases">
        <title>Characterization and genome sequencing of Ruminiclostridium sp. nov. MA18.</title>
        <authorList>
            <person name="Rettenmaier R."/>
            <person name="Kowollik M.-L."/>
            <person name="Liebl W."/>
            <person name="Zverlov V."/>
        </authorList>
    </citation>
    <scope>NUCLEOTIDE SEQUENCE [LARGE SCALE GENOMIC DNA]</scope>
    <source>
        <strain evidence="12 13">MA18</strain>
    </source>
</reference>
<feature type="active site" description="Proton acceptor" evidence="10">
    <location>
        <position position="70"/>
    </location>
</feature>
<dbReference type="InterPro" id="IPR020922">
    <property type="entry name" value="dITP/XTP_pyrophosphatase"/>
</dbReference>
<dbReference type="GO" id="GO:0017111">
    <property type="term" value="F:ribonucleoside triphosphate phosphatase activity"/>
    <property type="evidence" value="ECO:0007669"/>
    <property type="project" value="InterPro"/>
</dbReference>
<evidence type="ECO:0000256" key="10">
    <source>
        <dbReference type="HAMAP-Rule" id="MF_01405"/>
    </source>
</evidence>
<evidence type="ECO:0000256" key="11">
    <source>
        <dbReference type="RuleBase" id="RU003781"/>
    </source>
</evidence>
<feature type="binding site" evidence="10">
    <location>
        <position position="41"/>
    </location>
    <ligand>
        <name>Mg(2+)</name>
        <dbReference type="ChEBI" id="CHEBI:18420"/>
    </ligand>
</feature>
<feature type="binding site" evidence="10">
    <location>
        <begin position="181"/>
        <end position="182"/>
    </location>
    <ligand>
        <name>substrate</name>
    </ligand>
</feature>
<keyword evidence="4 10" id="KW-0547">Nucleotide-binding</keyword>
<comment type="catalytic activity">
    <reaction evidence="10">
        <text>ITP + H2O = IMP + diphosphate + H(+)</text>
        <dbReference type="Rhea" id="RHEA:29399"/>
        <dbReference type="ChEBI" id="CHEBI:15377"/>
        <dbReference type="ChEBI" id="CHEBI:15378"/>
        <dbReference type="ChEBI" id="CHEBI:33019"/>
        <dbReference type="ChEBI" id="CHEBI:58053"/>
        <dbReference type="ChEBI" id="CHEBI:61402"/>
        <dbReference type="EC" id="3.6.1.66"/>
    </reaction>
</comment>
<dbReference type="GO" id="GO:0000166">
    <property type="term" value="F:nucleotide binding"/>
    <property type="evidence" value="ECO:0007669"/>
    <property type="project" value="UniProtKB-KW"/>
</dbReference>
<keyword evidence="6 10" id="KW-0460">Magnesium</keyword>
<comment type="similarity">
    <text evidence="1 10 11">Belongs to the HAM1 NTPase family.</text>
</comment>
<keyword evidence="7 10" id="KW-0546">Nucleotide metabolism</keyword>
<feature type="binding site" evidence="10">
    <location>
        <position position="176"/>
    </location>
    <ligand>
        <name>substrate</name>
    </ligand>
</feature>
<proteinExistence type="inferred from homology"/>